<evidence type="ECO:0000256" key="2">
    <source>
        <dbReference type="ARBA" id="ARBA00022527"/>
    </source>
</evidence>
<name>A0A7W9MFS9_9ACTN</name>
<feature type="region of interest" description="Disordered" evidence="7">
    <location>
        <begin position="434"/>
        <end position="483"/>
    </location>
</feature>
<evidence type="ECO:0000256" key="7">
    <source>
        <dbReference type="SAM" id="MobiDB-lite"/>
    </source>
</evidence>
<dbReference type="EC" id="2.7.11.1" evidence="1"/>
<evidence type="ECO:0000259" key="9">
    <source>
        <dbReference type="PROSITE" id="PS50011"/>
    </source>
</evidence>
<dbReference type="Proteomes" id="UP000540685">
    <property type="component" value="Unassembled WGS sequence"/>
</dbReference>
<dbReference type="SUPFAM" id="SSF56112">
    <property type="entry name" value="Protein kinase-like (PK-like)"/>
    <property type="match status" value="1"/>
</dbReference>
<dbReference type="AlphaFoldDB" id="A0A7W9MFS9"/>
<dbReference type="CDD" id="cd14014">
    <property type="entry name" value="STKc_PknB_like"/>
    <property type="match status" value="1"/>
</dbReference>
<feature type="compositionally biased region" description="Low complexity" evidence="7">
    <location>
        <begin position="368"/>
        <end position="382"/>
    </location>
</feature>
<reference evidence="10 11" key="1">
    <citation type="submission" date="2020-08" db="EMBL/GenBank/DDBJ databases">
        <title>Sequencing the genomes of 1000 actinobacteria strains.</title>
        <authorList>
            <person name="Klenk H.-P."/>
        </authorList>
    </citation>
    <scope>NUCLEOTIDE SEQUENCE [LARGE SCALE GENOMIC DNA]</scope>
    <source>
        <strain evidence="10 11">DSM 46887</strain>
    </source>
</reference>
<evidence type="ECO:0000313" key="10">
    <source>
        <dbReference type="EMBL" id="MBB5818623.1"/>
    </source>
</evidence>
<evidence type="ECO:0000256" key="5">
    <source>
        <dbReference type="ARBA" id="ARBA00022777"/>
    </source>
</evidence>
<evidence type="ECO:0000256" key="3">
    <source>
        <dbReference type="ARBA" id="ARBA00022679"/>
    </source>
</evidence>
<feature type="domain" description="Protein kinase" evidence="9">
    <location>
        <begin position="6"/>
        <end position="270"/>
    </location>
</feature>
<feature type="compositionally biased region" description="Pro residues" evidence="7">
    <location>
        <begin position="473"/>
        <end position="483"/>
    </location>
</feature>
<feature type="compositionally biased region" description="Acidic residues" evidence="7">
    <location>
        <begin position="587"/>
        <end position="596"/>
    </location>
</feature>
<feature type="compositionally biased region" description="Basic and acidic residues" evidence="7">
    <location>
        <begin position="576"/>
        <end position="586"/>
    </location>
</feature>
<accession>A0A7W9MFS9</accession>
<proteinExistence type="predicted"/>
<sequence length="596" mass="62389">MLAGRYRLDELIGRGGAGEVWRGHDLQRDWPVAVKLLSLEAADISMRERFAGEARTAARVVHPNVVAVFDVGEHEGRPFLVMELLTGRDLAAELAETGPLSVVEVCRLAGQAALGLDAAHRAGVVHRDVKPANLYRTANGALKVVDFGTARVATAAAMRLTSAGSVIGTAAYLSPEQILGEPGDAASDLYSLGCVCYELLCGRPPFTGPAGEVLSQHVSARPDPPSRYRQAIPAELERLVLALLEKDPARRPASAEVVRQVLAGIGHRPVPPARDATLRHPPGSFPAPPAPQGRPAFHRESVPPAPPAPQGPPPPSGRPAPQGRPAFHRESVPPAPPAPQGPPPPPGSPPLPRSPAPPGQPSAPAPAPVSSASSQGAGPVPGDGTAVYGTGPRPAGLVDGILRGGPGRRQIGIALGAVAVLVVVVVLWASAGSDPDGAATAATSPVTASAPPSSAPPRTPTPTPTVTVTRTPTPVPTPASPVPTPVATGWQARLVAFSQAVLKQEHQRGIHPEVARKVRERIVKMAWHIQKGEEKGARKELQRIARELAEARRRGELAPHGPLIDFLRAFGFSLQGDDRDRWRGGHEDDEDDEDDD</sequence>
<feature type="region of interest" description="Disordered" evidence="7">
    <location>
        <begin position="267"/>
        <end position="391"/>
    </location>
</feature>
<dbReference type="Gene3D" id="1.10.510.10">
    <property type="entry name" value="Transferase(Phosphotransferase) domain 1"/>
    <property type="match status" value="1"/>
</dbReference>
<keyword evidence="2" id="KW-0723">Serine/threonine-protein kinase</keyword>
<keyword evidence="5 10" id="KW-0418">Kinase</keyword>
<dbReference type="InterPro" id="IPR000719">
    <property type="entry name" value="Prot_kinase_dom"/>
</dbReference>
<feature type="compositionally biased region" description="Pro residues" evidence="7">
    <location>
        <begin position="453"/>
        <end position="463"/>
    </location>
</feature>
<keyword evidence="6" id="KW-0067">ATP-binding</keyword>
<dbReference type="Pfam" id="PF00069">
    <property type="entry name" value="Pkinase"/>
    <property type="match status" value="1"/>
</dbReference>
<feature type="compositionally biased region" description="Pro residues" evidence="7">
    <location>
        <begin position="333"/>
        <end position="367"/>
    </location>
</feature>
<dbReference type="PANTHER" id="PTHR43289">
    <property type="entry name" value="MITOGEN-ACTIVATED PROTEIN KINASE KINASE KINASE 20-RELATED"/>
    <property type="match status" value="1"/>
</dbReference>
<comment type="caution">
    <text evidence="10">The sequence shown here is derived from an EMBL/GenBank/DDBJ whole genome shotgun (WGS) entry which is preliminary data.</text>
</comment>
<keyword evidence="11" id="KW-1185">Reference proteome</keyword>
<evidence type="ECO:0000313" key="11">
    <source>
        <dbReference type="Proteomes" id="UP000540685"/>
    </source>
</evidence>
<keyword evidence="4" id="KW-0547">Nucleotide-binding</keyword>
<dbReference type="PROSITE" id="PS50011">
    <property type="entry name" value="PROTEIN_KINASE_DOM"/>
    <property type="match status" value="1"/>
</dbReference>
<evidence type="ECO:0000256" key="4">
    <source>
        <dbReference type="ARBA" id="ARBA00022741"/>
    </source>
</evidence>
<dbReference type="Gene3D" id="3.30.200.20">
    <property type="entry name" value="Phosphorylase Kinase, domain 1"/>
    <property type="match status" value="1"/>
</dbReference>
<feature type="compositionally biased region" description="Pro residues" evidence="7">
    <location>
        <begin position="283"/>
        <end position="292"/>
    </location>
</feature>
<dbReference type="GO" id="GO:0005524">
    <property type="term" value="F:ATP binding"/>
    <property type="evidence" value="ECO:0007669"/>
    <property type="project" value="UniProtKB-KW"/>
</dbReference>
<keyword evidence="8" id="KW-0472">Membrane</keyword>
<dbReference type="FunFam" id="1.10.510.10:FF:000021">
    <property type="entry name" value="Serine/threonine protein kinase"/>
    <property type="match status" value="1"/>
</dbReference>
<feature type="compositionally biased region" description="Low complexity" evidence="7">
    <location>
        <begin position="438"/>
        <end position="452"/>
    </location>
</feature>
<dbReference type="PANTHER" id="PTHR43289:SF6">
    <property type="entry name" value="SERINE_THREONINE-PROTEIN KINASE NEKL-3"/>
    <property type="match status" value="1"/>
</dbReference>
<evidence type="ECO:0000256" key="1">
    <source>
        <dbReference type="ARBA" id="ARBA00012513"/>
    </source>
</evidence>
<organism evidence="10 11">
    <name type="scientific">Streptosporangium becharense</name>
    <dbReference type="NCBI Taxonomy" id="1816182"/>
    <lineage>
        <taxon>Bacteria</taxon>
        <taxon>Bacillati</taxon>
        <taxon>Actinomycetota</taxon>
        <taxon>Actinomycetes</taxon>
        <taxon>Streptosporangiales</taxon>
        <taxon>Streptosporangiaceae</taxon>
        <taxon>Streptosporangium</taxon>
    </lineage>
</organism>
<protein>
    <recommendedName>
        <fullName evidence="1">non-specific serine/threonine protein kinase</fullName>
        <ecNumber evidence="1">2.7.11.1</ecNumber>
    </recommendedName>
</protein>
<feature type="compositionally biased region" description="Pro residues" evidence="7">
    <location>
        <begin position="303"/>
        <end position="318"/>
    </location>
</feature>
<evidence type="ECO:0000256" key="8">
    <source>
        <dbReference type="SAM" id="Phobius"/>
    </source>
</evidence>
<dbReference type="RefSeq" id="WP_184542273.1">
    <property type="nucleotide sequence ID" value="NZ_JACHMP010000001.1"/>
</dbReference>
<dbReference type="SMART" id="SM00220">
    <property type="entry name" value="S_TKc"/>
    <property type="match status" value="1"/>
</dbReference>
<evidence type="ECO:0000256" key="6">
    <source>
        <dbReference type="ARBA" id="ARBA00022840"/>
    </source>
</evidence>
<dbReference type="GO" id="GO:0004674">
    <property type="term" value="F:protein serine/threonine kinase activity"/>
    <property type="evidence" value="ECO:0007669"/>
    <property type="project" value="UniProtKB-KW"/>
</dbReference>
<dbReference type="EMBL" id="JACHMP010000001">
    <property type="protein sequence ID" value="MBB5818623.1"/>
    <property type="molecule type" value="Genomic_DNA"/>
</dbReference>
<keyword evidence="8" id="KW-0812">Transmembrane</keyword>
<keyword evidence="3 10" id="KW-0808">Transferase</keyword>
<dbReference type="InterPro" id="IPR011009">
    <property type="entry name" value="Kinase-like_dom_sf"/>
</dbReference>
<feature type="region of interest" description="Disordered" evidence="7">
    <location>
        <begin position="576"/>
        <end position="596"/>
    </location>
</feature>
<keyword evidence="8" id="KW-1133">Transmembrane helix</keyword>
<gene>
    <name evidence="10" type="ORF">F4562_001685</name>
</gene>
<feature type="transmembrane region" description="Helical" evidence="8">
    <location>
        <begin position="411"/>
        <end position="431"/>
    </location>
</feature>